<dbReference type="Proteomes" id="UP001062846">
    <property type="component" value="Chromosome 11"/>
</dbReference>
<comment type="caution">
    <text evidence="1">The sequence shown here is derived from an EMBL/GenBank/DDBJ whole genome shotgun (WGS) entry which is preliminary data.</text>
</comment>
<protein>
    <submittedName>
        <fullName evidence="1">Uncharacterized protein</fullName>
    </submittedName>
</protein>
<gene>
    <name evidence="1" type="ORF">RHMOL_Rhmol11G0064600</name>
</gene>
<reference evidence="1" key="1">
    <citation type="submission" date="2022-02" db="EMBL/GenBank/DDBJ databases">
        <title>Plant Genome Project.</title>
        <authorList>
            <person name="Zhang R.-G."/>
        </authorList>
    </citation>
    <scope>NUCLEOTIDE SEQUENCE</scope>
    <source>
        <strain evidence="1">AT1</strain>
    </source>
</reference>
<evidence type="ECO:0000313" key="1">
    <source>
        <dbReference type="EMBL" id="KAI8530507.1"/>
    </source>
</evidence>
<proteinExistence type="predicted"/>
<accession>A0ACC0LQ37</accession>
<evidence type="ECO:0000313" key="2">
    <source>
        <dbReference type="Proteomes" id="UP001062846"/>
    </source>
</evidence>
<sequence length="58" mass="6620">MAVKRINEGNSVGYPDKANQCADHLARIGSEHGEDLVVRAAQPLSFREFWIRNRLNIR</sequence>
<name>A0ACC0LQ37_RHOML</name>
<organism evidence="1 2">
    <name type="scientific">Rhododendron molle</name>
    <name type="common">Chinese azalea</name>
    <name type="synonym">Azalea mollis</name>
    <dbReference type="NCBI Taxonomy" id="49168"/>
    <lineage>
        <taxon>Eukaryota</taxon>
        <taxon>Viridiplantae</taxon>
        <taxon>Streptophyta</taxon>
        <taxon>Embryophyta</taxon>
        <taxon>Tracheophyta</taxon>
        <taxon>Spermatophyta</taxon>
        <taxon>Magnoliopsida</taxon>
        <taxon>eudicotyledons</taxon>
        <taxon>Gunneridae</taxon>
        <taxon>Pentapetalae</taxon>
        <taxon>asterids</taxon>
        <taxon>Ericales</taxon>
        <taxon>Ericaceae</taxon>
        <taxon>Ericoideae</taxon>
        <taxon>Rhodoreae</taxon>
        <taxon>Rhododendron</taxon>
    </lineage>
</organism>
<dbReference type="EMBL" id="CM046398">
    <property type="protein sequence ID" value="KAI8530507.1"/>
    <property type="molecule type" value="Genomic_DNA"/>
</dbReference>
<keyword evidence="2" id="KW-1185">Reference proteome</keyword>